<evidence type="ECO:0000256" key="1">
    <source>
        <dbReference type="SAM" id="Phobius"/>
    </source>
</evidence>
<dbReference type="RefSeq" id="WP_074774080.1">
    <property type="nucleotide sequence ID" value="NZ_FNKP01000004.1"/>
</dbReference>
<organism evidence="2 3">
    <name type="scientific">Paraburkholderia fungorum</name>
    <dbReference type="NCBI Taxonomy" id="134537"/>
    <lineage>
        <taxon>Bacteria</taxon>
        <taxon>Pseudomonadati</taxon>
        <taxon>Pseudomonadota</taxon>
        <taxon>Betaproteobacteria</taxon>
        <taxon>Burkholderiales</taxon>
        <taxon>Burkholderiaceae</taxon>
        <taxon>Paraburkholderia</taxon>
    </lineage>
</organism>
<sequence length="84" mass="9783">MDPIDYLVPYYRKFNALPFLVQRALLIVLFLACFVVGVKLFPYSEHLGGAFLIFCQVGLVWATGLWRLGRPLFKAFVIYLRIFH</sequence>
<accession>A0A1H1JXN6</accession>
<feature type="transmembrane region" description="Helical" evidence="1">
    <location>
        <begin position="20"/>
        <end position="41"/>
    </location>
</feature>
<dbReference type="AlphaFoldDB" id="A0A1H1JXN6"/>
<gene>
    <name evidence="2" type="ORF">SAMN05443245_7426</name>
</gene>
<keyword evidence="1" id="KW-1133">Transmembrane helix</keyword>
<evidence type="ECO:0000313" key="2">
    <source>
        <dbReference type="EMBL" id="SDR54435.1"/>
    </source>
</evidence>
<protein>
    <submittedName>
        <fullName evidence="2">Uncharacterized protein</fullName>
    </submittedName>
</protein>
<reference evidence="3" key="1">
    <citation type="submission" date="2016-10" db="EMBL/GenBank/DDBJ databases">
        <authorList>
            <person name="Varghese N."/>
        </authorList>
    </citation>
    <scope>NUCLEOTIDE SEQUENCE [LARGE SCALE GENOMIC DNA]</scope>
    <source>
        <strain evidence="3">GAS106B</strain>
    </source>
</reference>
<dbReference type="EMBL" id="FNKP01000004">
    <property type="protein sequence ID" value="SDR54435.1"/>
    <property type="molecule type" value="Genomic_DNA"/>
</dbReference>
<keyword evidence="3" id="KW-1185">Reference proteome</keyword>
<name>A0A1H1JXN6_9BURK</name>
<keyword evidence="1" id="KW-0812">Transmembrane</keyword>
<proteinExistence type="predicted"/>
<evidence type="ECO:0000313" key="3">
    <source>
        <dbReference type="Proteomes" id="UP000183487"/>
    </source>
</evidence>
<keyword evidence="1" id="KW-0472">Membrane</keyword>
<dbReference type="Proteomes" id="UP000183487">
    <property type="component" value="Unassembled WGS sequence"/>
</dbReference>
<feature type="transmembrane region" description="Helical" evidence="1">
    <location>
        <begin position="47"/>
        <end position="66"/>
    </location>
</feature>
<dbReference type="OrthoDB" id="9110447at2"/>